<evidence type="ECO:0000256" key="1">
    <source>
        <dbReference type="ARBA" id="ARBA00022617"/>
    </source>
</evidence>
<accession>A0ABT7VXK1</accession>
<dbReference type="Proteomes" id="UP001175604">
    <property type="component" value="Unassembled WGS sequence"/>
</dbReference>
<keyword evidence="1 4" id="KW-0349">Heme</keyword>
<keyword evidence="3 4" id="KW-0408">Iron</keyword>
<evidence type="ECO:0000259" key="5">
    <source>
        <dbReference type="PROSITE" id="PS51007"/>
    </source>
</evidence>
<gene>
    <name evidence="6" type="ORF">QUC21_01390</name>
</gene>
<dbReference type="SUPFAM" id="SSF46626">
    <property type="entry name" value="Cytochrome c"/>
    <property type="match status" value="1"/>
</dbReference>
<evidence type="ECO:0000313" key="6">
    <source>
        <dbReference type="EMBL" id="MDM9557656.1"/>
    </source>
</evidence>
<comment type="caution">
    <text evidence="6">The sequence shown here is derived from an EMBL/GenBank/DDBJ whole genome shotgun (WGS) entry which is preliminary data.</text>
</comment>
<reference evidence="6" key="1">
    <citation type="submission" date="2023-06" db="EMBL/GenBank/DDBJ databases">
        <title>full genome analysis of Phenantherene degrader P3.</title>
        <authorList>
            <person name="Akbar A."/>
            <person name="Rahmeh R."/>
            <person name="Kishk M."/>
        </authorList>
    </citation>
    <scope>NUCLEOTIDE SEQUENCE</scope>
    <source>
        <strain evidence="6">P3</strain>
    </source>
</reference>
<dbReference type="EMBL" id="JAUDJE010000001">
    <property type="protein sequence ID" value="MDM9557656.1"/>
    <property type="molecule type" value="Genomic_DNA"/>
</dbReference>
<organism evidence="6 7">
    <name type="scientific">Bordetella petrii</name>
    <dbReference type="NCBI Taxonomy" id="94624"/>
    <lineage>
        <taxon>Bacteria</taxon>
        <taxon>Pseudomonadati</taxon>
        <taxon>Pseudomonadota</taxon>
        <taxon>Betaproteobacteria</taxon>
        <taxon>Burkholderiales</taxon>
        <taxon>Alcaligenaceae</taxon>
        <taxon>Bordetella</taxon>
    </lineage>
</organism>
<dbReference type="RefSeq" id="WP_289784153.1">
    <property type="nucleotide sequence ID" value="NZ_JAUDJE010000001.1"/>
</dbReference>
<name>A0ABT7VXK1_9BORD</name>
<evidence type="ECO:0000256" key="3">
    <source>
        <dbReference type="ARBA" id="ARBA00023004"/>
    </source>
</evidence>
<keyword evidence="7" id="KW-1185">Reference proteome</keyword>
<feature type="domain" description="Cytochrome c" evidence="5">
    <location>
        <begin position="73"/>
        <end position="160"/>
    </location>
</feature>
<dbReference type="InterPro" id="IPR051459">
    <property type="entry name" value="Cytochrome_c-type_DH"/>
</dbReference>
<protein>
    <submittedName>
        <fullName evidence="6">Cytochrome c</fullName>
    </submittedName>
</protein>
<dbReference type="InterPro" id="IPR036909">
    <property type="entry name" value="Cyt_c-like_dom_sf"/>
</dbReference>
<keyword evidence="2 4" id="KW-0479">Metal-binding</keyword>
<evidence type="ECO:0000256" key="4">
    <source>
        <dbReference type="PROSITE-ProRule" id="PRU00433"/>
    </source>
</evidence>
<dbReference type="Gene3D" id="1.10.760.10">
    <property type="entry name" value="Cytochrome c-like domain"/>
    <property type="match status" value="1"/>
</dbReference>
<dbReference type="PANTHER" id="PTHR35008:SF8">
    <property type="entry name" value="ALCOHOL DEHYDROGENASE CYTOCHROME C SUBUNIT"/>
    <property type="match status" value="1"/>
</dbReference>
<evidence type="ECO:0000256" key="2">
    <source>
        <dbReference type="ARBA" id="ARBA00022723"/>
    </source>
</evidence>
<evidence type="ECO:0000313" key="7">
    <source>
        <dbReference type="Proteomes" id="UP001175604"/>
    </source>
</evidence>
<sequence length="203" mass="20826">MRASRHPEAPAGRFALAGRVVAALSCAWAAAAAAQQAPGPGRYGIGTPLSEARLAPWNIDIAPDGRSLPAGQGSVAAGRTLYAAQCAACHGAKGEGGQGDRLAGGAGTLGSAKPVRTVGSYWPYATTLYDYIRRAMPLHAPQSLSNDEVYSATAYVLHLNGLLPEDATLDAAALRGIRMPNRDGFVDDPRPDVAATALPAPGK</sequence>
<dbReference type="Pfam" id="PF00034">
    <property type="entry name" value="Cytochrom_C"/>
    <property type="match status" value="1"/>
</dbReference>
<dbReference type="InterPro" id="IPR009056">
    <property type="entry name" value="Cyt_c-like_dom"/>
</dbReference>
<proteinExistence type="predicted"/>
<dbReference type="PROSITE" id="PS51007">
    <property type="entry name" value="CYTC"/>
    <property type="match status" value="1"/>
</dbReference>
<dbReference type="PANTHER" id="PTHR35008">
    <property type="entry name" value="BLL4482 PROTEIN-RELATED"/>
    <property type="match status" value="1"/>
</dbReference>